<feature type="transmembrane region" description="Helical" evidence="8">
    <location>
        <begin position="281"/>
        <end position="301"/>
    </location>
</feature>
<dbReference type="NCBIfam" id="TIGR00836">
    <property type="entry name" value="amt"/>
    <property type="match status" value="1"/>
</dbReference>
<sequence>MNFTRNSSNTYINGSESAVSSVALNSDDATWILTSAFIIFTMQSGFGLVESGLVSQKNEVNIMVKNAVDVIYGGLSYWLYGFAFSFGIAEGTNAFCGIGYFAMDVEAEQGDVFALYFFQMSFATTATTIVSGAMAERTHLNAYTIYSFTNTISYVFPAHWLWGEKGFLKELGAIDVAGCSGVHLVGGVAGLVASIMLGPRLGRYDSSVRQGKPGSLTNVLLGTFMLWWGWLGFNCGSTFGMSGGKWLLASRSAVVTLNGSIGGGILGIAYSYYFRKGKLDVAVFITGILGGLVGITAICAVCRPWEAFLIGFIGGVVACGSCDIIDRLKVDDPVGCIGTHAVAGIWGMIAVALFVEEDELEGFSDVRGLLKGGSAKLLGVQILACVVIGAWSALTTWLQLFLINKILPIRLTREQEIIGTDKLEHGIDCNDSEDDINELEHDTLEGEEDGVDSFGEYIKNEAPALNHGAKMDQILSIHNLP</sequence>
<feature type="transmembrane region" description="Helical" evidence="8">
    <location>
        <begin position="182"/>
        <end position="202"/>
    </location>
</feature>
<evidence type="ECO:0000313" key="11">
    <source>
        <dbReference type="Proteomes" id="UP000225706"/>
    </source>
</evidence>
<protein>
    <recommendedName>
        <fullName evidence="8">Ammonium transporter</fullName>
    </recommendedName>
</protein>
<evidence type="ECO:0000256" key="1">
    <source>
        <dbReference type="ARBA" id="ARBA00004141"/>
    </source>
</evidence>
<keyword evidence="4 8" id="KW-0812">Transmembrane</keyword>
<evidence type="ECO:0000256" key="8">
    <source>
        <dbReference type="RuleBase" id="RU362002"/>
    </source>
</evidence>
<dbReference type="PANTHER" id="PTHR11730:SF58">
    <property type="entry name" value="AMMONIUM TRANSPORTER"/>
    <property type="match status" value="1"/>
</dbReference>
<feature type="transmembrane region" description="Helical" evidence="8">
    <location>
        <begin position="214"/>
        <end position="233"/>
    </location>
</feature>
<evidence type="ECO:0000256" key="4">
    <source>
        <dbReference type="ARBA" id="ARBA00022692"/>
    </source>
</evidence>
<dbReference type="FunFam" id="1.10.3430.10:FF:000008">
    <property type="entry name" value="Ammonium transporter"/>
    <property type="match status" value="1"/>
</dbReference>
<feature type="transmembrane region" description="Helical" evidence="8">
    <location>
        <begin position="113"/>
        <end position="135"/>
    </location>
</feature>
<feature type="transmembrane region" description="Helical" evidence="8">
    <location>
        <begin position="253"/>
        <end position="274"/>
    </location>
</feature>
<keyword evidence="7 8" id="KW-0924">Ammonia transport</keyword>
<dbReference type="InterPro" id="IPR001905">
    <property type="entry name" value="Ammonium_transpt"/>
</dbReference>
<feature type="transmembrane region" description="Helical" evidence="8">
    <location>
        <begin position="70"/>
        <end position="101"/>
    </location>
</feature>
<dbReference type="InterPro" id="IPR024041">
    <property type="entry name" value="NH4_transpt_AmtB-like_dom"/>
</dbReference>
<dbReference type="PANTHER" id="PTHR11730">
    <property type="entry name" value="AMMONIUM TRANSPORTER"/>
    <property type="match status" value="1"/>
</dbReference>
<dbReference type="GO" id="GO:0008519">
    <property type="term" value="F:ammonium channel activity"/>
    <property type="evidence" value="ECO:0007669"/>
    <property type="project" value="InterPro"/>
</dbReference>
<reference evidence="11" key="1">
    <citation type="journal article" date="2017" name="bioRxiv">
        <title>Comparative analysis of the genomes of Stylophora pistillata and Acropora digitifera provides evidence for extensive differences between species of corals.</title>
        <authorList>
            <person name="Voolstra C.R."/>
            <person name="Li Y."/>
            <person name="Liew Y.J."/>
            <person name="Baumgarten S."/>
            <person name="Zoccola D."/>
            <person name="Flot J.-F."/>
            <person name="Tambutte S."/>
            <person name="Allemand D."/>
            <person name="Aranda M."/>
        </authorList>
    </citation>
    <scope>NUCLEOTIDE SEQUENCE [LARGE SCALE GENOMIC DNA]</scope>
</reference>
<keyword evidence="5 8" id="KW-1133">Transmembrane helix</keyword>
<dbReference type="Proteomes" id="UP000225706">
    <property type="component" value="Unassembled WGS sequence"/>
</dbReference>
<comment type="caution">
    <text evidence="10">The sequence shown here is derived from an EMBL/GenBank/DDBJ whole genome shotgun (WGS) entry which is preliminary data.</text>
</comment>
<name>A0A2B4RSI3_STYPI</name>
<dbReference type="SUPFAM" id="SSF111352">
    <property type="entry name" value="Ammonium transporter"/>
    <property type="match status" value="1"/>
</dbReference>
<evidence type="ECO:0000256" key="2">
    <source>
        <dbReference type="ARBA" id="ARBA00005887"/>
    </source>
</evidence>
<feature type="transmembrane region" description="Helical" evidence="8">
    <location>
        <begin position="337"/>
        <end position="355"/>
    </location>
</feature>
<evidence type="ECO:0000259" key="9">
    <source>
        <dbReference type="Pfam" id="PF00909"/>
    </source>
</evidence>
<dbReference type="Pfam" id="PF00909">
    <property type="entry name" value="Ammonium_transp"/>
    <property type="match status" value="1"/>
</dbReference>
<comment type="subcellular location">
    <subcellularLocation>
        <location evidence="8">Cell membrane</location>
        <topology evidence="8">Multi-pass membrane protein</topology>
    </subcellularLocation>
    <subcellularLocation>
        <location evidence="1">Membrane</location>
        <topology evidence="1">Multi-pass membrane protein</topology>
    </subcellularLocation>
</comment>
<evidence type="ECO:0000256" key="7">
    <source>
        <dbReference type="ARBA" id="ARBA00023177"/>
    </source>
</evidence>
<evidence type="ECO:0000313" key="10">
    <source>
        <dbReference type="EMBL" id="PFX19288.1"/>
    </source>
</evidence>
<dbReference type="Gene3D" id="1.10.3430.10">
    <property type="entry name" value="Ammonium transporter AmtB like domains"/>
    <property type="match status" value="1"/>
</dbReference>
<dbReference type="STRING" id="50429.A0A2B4RSI3"/>
<dbReference type="EMBL" id="LSMT01000368">
    <property type="protein sequence ID" value="PFX19288.1"/>
    <property type="molecule type" value="Genomic_DNA"/>
</dbReference>
<feature type="transmembrane region" description="Helical" evidence="8">
    <location>
        <begin position="375"/>
        <end position="403"/>
    </location>
</feature>
<organism evidence="10 11">
    <name type="scientific">Stylophora pistillata</name>
    <name type="common">Smooth cauliflower coral</name>
    <dbReference type="NCBI Taxonomy" id="50429"/>
    <lineage>
        <taxon>Eukaryota</taxon>
        <taxon>Metazoa</taxon>
        <taxon>Cnidaria</taxon>
        <taxon>Anthozoa</taxon>
        <taxon>Hexacorallia</taxon>
        <taxon>Scleractinia</taxon>
        <taxon>Astrocoeniina</taxon>
        <taxon>Pocilloporidae</taxon>
        <taxon>Stylophora</taxon>
    </lineage>
</organism>
<evidence type="ECO:0000256" key="5">
    <source>
        <dbReference type="ARBA" id="ARBA00022989"/>
    </source>
</evidence>
<feature type="transmembrane region" description="Helical" evidence="8">
    <location>
        <begin position="29"/>
        <end position="49"/>
    </location>
</feature>
<dbReference type="InterPro" id="IPR029020">
    <property type="entry name" value="Ammonium/urea_transptr"/>
</dbReference>
<keyword evidence="11" id="KW-1185">Reference proteome</keyword>
<feature type="domain" description="Ammonium transporter AmtB-like" evidence="9">
    <location>
        <begin position="31"/>
        <end position="426"/>
    </location>
</feature>
<accession>A0A2B4RSI3</accession>
<gene>
    <name evidence="10" type="primary">amt-3</name>
    <name evidence="10" type="ORF">AWC38_SpisGene16307</name>
</gene>
<dbReference type="GO" id="GO:0005886">
    <property type="term" value="C:plasma membrane"/>
    <property type="evidence" value="ECO:0007669"/>
    <property type="project" value="UniProtKB-SubCell"/>
</dbReference>
<dbReference type="OrthoDB" id="534912at2759"/>
<feature type="transmembrane region" description="Helical" evidence="8">
    <location>
        <begin position="307"/>
        <end position="325"/>
    </location>
</feature>
<comment type="similarity">
    <text evidence="2 8">Belongs to the ammonia transporter channel (TC 1.A.11.2) family.</text>
</comment>
<feature type="transmembrane region" description="Helical" evidence="8">
    <location>
        <begin position="142"/>
        <end position="162"/>
    </location>
</feature>
<evidence type="ECO:0000256" key="3">
    <source>
        <dbReference type="ARBA" id="ARBA00022448"/>
    </source>
</evidence>
<dbReference type="AlphaFoldDB" id="A0A2B4RSI3"/>
<dbReference type="GO" id="GO:0097272">
    <property type="term" value="P:ammonium homeostasis"/>
    <property type="evidence" value="ECO:0007669"/>
    <property type="project" value="TreeGrafter"/>
</dbReference>
<keyword evidence="6 8" id="KW-0472">Membrane</keyword>
<evidence type="ECO:0000256" key="6">
    <source>
        <dbReference type="ARBA" id="ARBA00023136"/>
    </source>
</evidence>
<proteinExistence type="inferred from homology"/>
<keyword evidence="3 8" id="KW-0813">Transport</keyword>